<evidence type="ECO:0000313" key="10">
    <source>
        <dbReference type="Proteomes" id="UP000005737"/>
    </source>
</evidence>
<gene>
    <name evidence="9" type="ORF">Lepil_2197</name>
</gene>
<dbReference type="EC" id="2.1.1.37" evidence="8"/>
<accession>H2CGF9</accession>
<dbReference type="RefSeq" id="WP_002772574.1">
    <property type="nucleotide sequence ID" value="NZ_JH597773.1"/>
</dbReference>
<dbReference type="Pfam" id="PF00145">
    <property type="entry name" value="DNA_methylase"/>
    <property type="match status" value="1"/>
</dbReference>
<organism evidence="9 10">
    <name type="scientific">Leptonema illini DSM 21528</name>
    <dbReference type="NCBI Taxonomy" id="929563"/>
    <lineage>
        <taxon>Bacteria</taxon>
        <taxon>Pseudomonadati</taxon>
        <taxon>Spirochaetota</taxon>
        <taxon>Spirochaetia</taxon>
        <taxon>Leptospirales</taxon>
        <taxon>Leptospiraceae</taxon>
        <taxon>Leptonema</taxon>
    </lineage>
</organism>
<evidence type="ECO:0000256" key="2">
    <source>
        <dbReference type="ARBA" id="ARBA00022679"/>
    </source>
</evidence>
<dbReference type="GO" id="GO:0003677">
    <property type="term" value="F:DNA binding"/>
    <property type="evidence" value="ECO:0007669"/>
    <property type="project" value="TreeGrafter"/>
</dbReference>
<comment type="catalytic activity">
    <reaction evidence="5 8">
        <text>a 2'-deoxycytidine in DNA + S-adenosyl-L-methionine = a 5-methyl-2'-deoxycytidine in DNA + S-adenosyl-L-homocysteine + H(+)</text>
        <dbReference type="Rhea" id="RHEA:13681"/>
        <dbReference type="Rhea" id="RHEA-COMP:11369"/>
        <dbReference type="Rhea" id="RHEA-COMP:11370"/>
        <dbReference type="ChEBI" id="CHEBI:15378"/>
        <dbReference type="ChEBI" id="CHEBI:57856"/>
        <dbReference type="ChEBI" id="CHEBI:59789"/>
        <dbReference type="ChEBI" id="CHEBI:85452"/>
        <dbReference type="ChEBI" id="CHEBI:85454"/>
        <dbReference type="EC" id="2.1.1.37"/>
    </reaction>
</comment>
<dbReference type="PANTHER" id="PTHR10629:SF52">
    <property type="entry name" value="DNA (CYTOSINE-5)-METHYLTRANSFERASE 1"/>
    <property type="match status" value="1"/>
</dbReference>
<dbReference type="GO" id="GO:0003886">
    <property type="term" value="F:DNA (cytosine-5-)-methyltransferase activity"/>
    <property type="evidence" value="ECO:0007669"/>
    <property type="project" value="UniProtKB-EC"/>
</dbReference>
<evidence type="ECO:0000256" key="7">
    <source>
        <dbReference type="RuleBase" id="RU000416"/>
    </source>
</evidence>
<dbReference type="AlphaFoldDB" id="H2CGF9"/>
<dbReference type="GO" id="GO:0032259">
    <property type="term" value="P:methylation"/>
    <property type="evidence" value="ECO:0007669"/>
    <property type="project" value="UniProtKB-KW"/>
</dbReference>
<dbReference type="GO" id="GO:0009307">
    <property type="term" value="P:DNA restriction-modification system"/>
    <property type="evidence" value="ECO:0007669"/>
    <property type="project" value="UniProtKB-KW"/>
</dbReference>
<keyword evidence="10" id="KW-1185">Reference proteome</keyword>
<evidence type="ECO:0000256" key="3">
    <source>
        <dbReference type="ARBA" id="ARBA00022691"/>
    </source>
</evidence>
<keyword evidence="1 6" id="KW-0489">Methyltransferase</keyword>
<evidence type="ECO:0000256" key="8">
    <source>
        <dbReference type="RuleBase" id="RU000417"/>
    </source>
</evidence>
<dbReference type="Gene3D" id="3.40.50.150">
    <property type="entry name" value="Vaccinia Virus protein VP39"/>
    <property type="match status" value="1"/>
</dbReference>
<feature type="active site" evidence="6">
    <location>
        <position position="83"/>
    </location>
</feature>
<evidence type="ECO:0000256" key="1">
    <source>
        <dbReference type="ARBA" id="ARBA00022603"/>
    </source>
</evidence>
<protein>
    <recommendedName>
        <fullName evidence="8">Cytosine-specific methyltransferase</fullName>
        <ecNumber evidence="8">2.1.1.37</ecNumber>
    </recommendedName>
</protein>
<dbReference type="PROSITE" id="PS51679">
    <property type="entry name" value="SAM_MT_C5"/>
    <property type="match status" value="1"/>
</dbReference>
<dbReference type="PRINTS" id="PR00105">
    <property type="entry name" value="C5METTRFRASE"/>
</dbReference>
<sequence>MRSKPTAIDLFSGCGGMTQGLKSAGFSVLASAEILAVARETYHDNHPEVRQYTDVRRLTGATLLSDLNLRPGELDLLAGCPPCQGFSTIRTRNKPNPVADERNELIFDFLRLALALRPKAILMENVPGLMKDRRLEKTARRLRAAGYDVEVDVIDAADFGVPQRRKRMILVATRTGRASLPSGDSKQRTVADAIRDLPKAGKSGIHWHDLKRDHSEKVMNIIRRISKDGGSRSDLGKEQLECHKRTDGFRDVYGRLSWNKVSSTITRSCVNPSKGRFIHPEEDRAITVFEAALLQSFPKSYRFSRSINLTEVTSMIGEALPPLFAKKQGLHIRRKILNRQ</sequence>
<dbReference type="PROSITE" id="PS00094">
    <property type="entry name" value="C5_MTASE_1"/>
    <property type="match status" value="1"/>
</dbReference>
<evidence type="ECO:0000313" key="9">
    <source>
        <dbReference type="EMBL" id="EHQ06874.1"/>
    </source>
</evidence>
<keyword evidence="4" id="KW-0680">Restriction system</keyword>
<proteinExistence type="inferred from homology"/>
<evidence type="ECO:0000256" key="4">
    <source>
        <dbReference type="ARBA" id="ARBA00022747"/>
    </source>
</evidence>
<name>H2CGF9_9LEPT</name>
<dbReference type="REBASE" id="88691">
    <property type="entry name" value="M.Lil3055ORF2197P"/>
</dbReference>
<dbReference type="GO" id="GO:0044027">
    <property type="term" value="P:negative regulation of gene expression via chromosomal CpG island methylation"/>
    <property type="evidence" value="ECO:0007669"/>
    <property type="project" value="TreeGrafter"/>
</dbReference>
<comment type="similarity">
    <text evidence="6 7">Belongs to the class I-like SAM-binding methyltransferase superfamily. C5-methyltransferase family.</text>
</comment>
<dbReference type="Gene3D" id="3.90.120.10">
    <property type="entry name" value="DNA Methylase, subunit A, domain 2"/>
    <property type="match status" value="1"/>
</dbReference>
<dbReference type="HOGENOM" id="CLU_006958_2_2_12"/>
<dbReference type="SUPFAM" id="SSF53335">
    <property type="entry name" value="S-adenosyl-L-methionine-dependent methyltransferases"/>
    <property type="match status" value="1"/>
</dbReference>
<keyword evidence="3 6" id="KW-0949">S-adenosyl-L-methionine</keyword>
<dbReference type="InterPro" id="IPR001525">
    <property type="entry name" value="C5_MeTfrase"/>
</dbReference>
<dbReference type="Proteomes" id="UP000005737">
    <property type="component" value="Unassembled WGS sequence"/>
</dbReference>
<dbReference type="NCBIfam" id="TIGR00675">
    <property type="entry name" value="dcm"/>
    <property type="match status" value="1"/>
</dbReference>
<dbReference type="EMBL" id="JH597773">
    <property type="protein sequence ID" value="EHQ06874.1"/>
    <property type="molecule type" value="Genomic_DNA"/>
</dbReference>
<dbReference type="PANTHER" id="PTHR10629">
    <property type="entry name" value="CYTOSINE-SPECIFIC METHYLTRANSFERASE"/>
    <property type="match status" value="1"/>
</dbReference>
<dbReference type="InterPro" id="IPR029063">
    <property type="entry name" value="SAM-dependent_MTases_sf"/>
</dbReference>
<evidence type="ECO:0000256" key="6">
    <source>
        <dbReference type="PROSITE-ProRule" id="PRU01016"/>
    </source>
</evidence>
<dbReference type="InterPro" id="IPR018117">
    <property type="entry name" value="C5_DNA_meth_AS"/>
</dbReference>
<keyword evidence="2 6" id="KW-0808">Transferase</keyword>
<dbReference type="InterPro" id="IPR050390">
    <property type="entry name" value="C5-Methyltransferase"/>
</dbReference>
<dbReference type="STRING" id="183.GCA_002009735_02517"/>
<evidence type="ECO:0000256" key="5">
    <source>
        <dbReference type="ARBA" id="ARBA00047422"/>
    </source>
</evidence>
<reference evidence="9 10" key="1">
    <citation type="submission" date="2011-10" db="EMBL/GenBank/DDBJ databases">
        <title>The Improved High-Quality Draft genome of Leptonema illini DSM 21528.</title>
        <authorList>
            <consortium name="US DOE Joint Genome Institute (JGI-PGF)"/>
            <person name="Lucas S."/>
            <person name="Copeland A."/>
            <person name="Lapidus A."/>
            <person name="Glavina del Rio T."/>
            <person name="Dalin E."/>
            <person name="Tice H."/>
            <person name="Bruce D."/>
            <person name="Goodwin L."/>
            <person name="Pitluck S."/>
            <person name="Peters L."/>
            <person name="Mikhailova N."/>
            <person name="Held B."/>
            <person name="Kyrpides N."/>
            <person name="Mavromatis K."/>
            <person name="Ivanova N."/>
            <person name="Markowitz V."/>
            <person name="Cheng J.-F."/>
            <person name="Hugenholtz P."/>
            <person name="Woyke T."/>
            <person name="Wu D."/>
            <person name="Gronow S."/>
            <person name="Wellnitz S."/>
            <person name="Brambilla E.-M."/>
            <person name="Klenk H.-P."/>
            <person name="Eisen J.A."/>
        </authorList>
    </citation>
    <scope>NUCLEOTIDE SEQUENCE [LARGE SCALE GENOMIC DNA]</scope>
    <source>
        <strain evidence="9 10">DSM 21528</strain>
    </source>
</reference>